<name>A0ABM4CY97_HYDVU</name>
<reference evidence="3" key="1">
    <citation type="submission" date="2025-08" db="UniProtKB">
        <authorList>
            <consortium name="RefSeq"/>
        </authorList>
    </citation>
    <scope>IDENTIFICATION</scope>
</reference>
<keyword evidence="2" id="KW-1185">Reference proteome</keyword>
<evidence type="ECO:0000313" key="3">
    <source>
        <dbReference type="RefSeq" id="XP_065666916.1"/>
    </source>
</evidence>
<organism evidence="2 3">
    <name type="scientific">Hydra vulgaris</name>
    <name type="common">Hydra</name>
    <name type="synonym">Hydra attenuata</name>
    <dbReference type="NCBI Taxonomy" id="6087"/>
    <lineage>
        <taxon>Eukaryota</taxon>
        <taxon>Metazoa</taxon>
        <taxon>Cnidaria</taxon>
        <taxon>Hydrozoa</taxon>
        <taxon>Hydroidolina</taxon>
        <taxon>Anthoathecata</taxon>
        <taxon>Aplanulata</taxon>
        <taxon>Hydridae</taxon>
        <taxon>Hydra</taxon>
    </lineage>
</organism>
<sequence>MSSASPNSPKSDPEFNISKKQQGDKKDTRSDNITLVLPKNFISHPMITATADRTKLSNPQLMINTSAILVLGGVKPDDVSNSVNTIRRSRKLNMQVMARKIITEFQNKIKSDYLTLHWDGKLLKQISGQRFEYLTVLVSGFPNCVEGKILSIKPIQSGTGLSICKGILEDLEKWDLKANIVAQIFDTTACNTEVKNGAATLLEDC</sequence>
<feature type="compositionally biased region" description="Polar residues" evidence="1">
    <location>
        <begin position="1"/>
        <end position="10"/>
    </location>
</feature>
<dbReference type="RefSeq" id="XP_065666916.1">
    <property type="nucleotide sequence ID" value="XM_065810844.1"/>
</dbReference>
<feature type="compositionally biased region" description="Basic and acidic residues" evidence="1">
    <location>
        <begin position="21"/>
        <end position="30"/>
    </location>
</feature>
<protein>
    <submittedName>
        <fullName evidence="3">Uncharacterized protein LOC136087596</fullName>
    </submittedName>
</protein>
<proteinExistence type="predicted"/>
<feature type="region of interest" description="Disordered" evidence="1">
    <location>
        <begin position="1"/>
        <end position="30"/>
    </location>
</feature>
<accession>A0ABM4CY97</accession>
<evidence type="ECO:0000313" key="2">
    <source>
        <dbReference type="Proteomes" id="UP001652625"/>
    </source>
</evidence>
<evidence type="ECO:0000256" key="1">
    <source>
        <dbReference type="SAM" id="MobiDB-lite"/>
    </source>
</evidence>
<gene>
    <name evidence="3" type="primary">LOC136087596</name>
</gene>
<dbReference type="Proteomes" id="UP001652625">
    <property type="component" value="Chromosome 11"/>
</dbReference>
<dbReference type="GeneID" id="136087596"/>